<dbReference type="Proteomes" id="UP000177177">
    <property type="component" value="Unassembled WGS sequence"/>
</dbReference>
<dbReference type="PANTHER" id="PTHR46401:SF2">
    <property type="entry name" value="GLYCOSYLTRANSFERASE WBBK-RELATED"/>
    <property type="match status" value="1"/>
</dbReference>
<dbReference type="Gene3D" id="3.40.50.2000">
    <property type="entry name" value="Glycogen Phosphorylase B"/>
    <property type="match status" value="2"/>
</dbReference>
<evidence type="ECO:0000259" key="3">
    <source>
        <dbReference type="Pfam" id="PF13439"/>
    </source>
</evidence>
<keyword evidence="1" id="KW-0808">Transferase</keyword>
<dbReference type="EMBL" id="MHQN01000006">
    <property type="protein sequence ID" value="OHA04017.1"/>
    <property type="molecule type" value="Genomic_DNA"/>
</dbReference>
<protein>
    <recommendedName>
        <fullName evidence="6">Glycosyl transferase family 1 domain-containing protein</fullName>
    </recommendedName>
</protein>
<gene>
    <name evidence="4" type="ORF">A3C92_03690</name>
</gene>
<dbReference type="SUPFAM" id="SSF53756">
    <property type="entry name" value="UDP-Glycosyltransferase/glycogen phosphorylase"/>
    <property type="match status" value="1"/>
</dbReference>
<dbReference type="CDD" id="cd03801">
    <property type="entry name" value="GT4_PimA-like"/>
    <property type="match status" value="1"/>
</dbReference>
<name>A0A1G2KX74_9BACT</name>
<dbReference type="InterPro" id="IPR028098">
    <property type="entry name" value="Glyco_trans_4-like_N"/>
</dbReference>
<evidence type="ECO:0000259" key="2">
    <source>
        <dbReference type="Pfam" id="PF00534"/>
    </source>
</evidence>
<proteinExistence type="predicted"/>
<sequence>MNIALIIRRLNTRGGAQRQILELARALQKRGHKITLYTFAYSKKDCFEDLLKGMQVTVWRGAGETKHFFLGGFFDENRKAKELALQIDKDIDLLHPHDQVSYRVAAYYKKYVKDVPSVWMMNDVPTRGYTEWYGRQMNPHFRVPFFRAFLHWLMDSYDLRNFIRKQDVIAVLDNFNKENVRRFLGRDATVVRSGLDIAVFRYVERQPPDRANVQLLTTGIFMRHRRFEDIIEAIKILAGRGVNATLTIIGDQDNDKKYAGEIKALVKQNGLDDRIFFAGRVSEEELVHGYQRHHIFIFANDPQTWGLAVFEAMACGTPVIVSRGAGAHEVMTDRENALLVRSRAPEEIAMAVESLVADPALYTSLSRNARAFVEKSMGWEKYADGMEALFKVAMDKRR</sequence>
<feature type="domain" description="Glycosyltransferase subfamily 4-like N-terminal" evidence="3">
    <location>
        <begin position="14"/>
        <end position="197"/>
    </location>
</feature>
<organism evidence="4 5">
    <name type="scientific">Candidatus Sungbacteria bacterium RIFCSPHIGHO2_02_FULL_53_17</name>
    <dbReference type="NCBI Taxonomy" id="1802275"/>
    <lineage>
        <taxon>Bacteria</taxon>
        <taxon>Candidatus Sungiibacteriota</taxon>
    </lineage>
</organism>
<dbReference type="Pfam" id="PF00534">
    <property type="entry name" value="Glycos_transf_1"/>
    <property type="match status" value="1"/>
</dbReference>
<dbReference type="InterPro" id="IPR001296">
    <property type="entry name" value="Glyco_trans_1"/>
</dbReference>
<comment type="caution">
    <text evidence="4">The sequence shown here is derived from an EMBL/GenBank/DDBJ whole genome shotgun (WGS) entry which is preliminary data.</text>
</comment>
<dbReference type="Pfam" id="PF13439">
    <property type="entry name" value="Glyco_transf_4"/>
    <property type="match status" value="1"/>
</dbReference>
<dbReference type="PANTHER" id="PTHR46401">
    <property type="entry name" value="GLYCOSYLTRANSFERASE WBBK-RELATED"/>
    <property type="match status" value="1"/>
</dbReference>
<feature type="domain" description="Glycosyl transferase family 1" evidence="2">
    <location>
        <begin position="215"/>
        <end position="371"/>
    </location>
</feature>
<accession>A0A1G2KX74</accession>
<evidence type="ECO:0008006" key="6">
    <source>
        <dbReference type="Google" id="ProtNLM"/>
    </source>
</evidence>
<evidence type="ECO:0000313" key="4">
    <source>
        <dbReference type="EMBL" id="OHA04017.1"/>
    </source>
</evidence>
<evidence type="ECO:0000256" key="1">
    <source>
        <dbReference type="ARBA" id="ARBA00022679"/>
    </source>
</evidence>
<evidence type="ECO:0000313" key="5">
    <source>
        <dbReference type="Proteomes" id="UP000177177"/>
    </source>
</evidence>
<dbReference type="GO" id="GO:0016757">
    <property type="term" value="F:glycosyltransferase activity"/>
    <property type="evidence" value="ECO:0007669"/>
    <property type="project" value="InterPro"/>
</dbReference>
<dbReference type="AlphaFoldDB" id="A0A1G2KX74"/>
<reference evidence="4 5" key="1">
    <citation type="journal article" date="2016" name="Nat. Commun.">
        <title>Thousands of microbial genomes shed light on interconnected biogeochemical processes in an aquifer system.</title>
        <authorList>
            <person name="Anantharaman K."/>
            <person name="Brown C.T."/>
            <person name="Hug L.A."/>
            <person name="Sharon I."/>
            <person name="Castelle C.J."/>
            <person name="Probst A.J."/>
            <person name="Thomas B.C."/>
            <person name="Singh A."/>
            <person name="Wilkins M.J."/>
            <person name="Karaoz U."/>
            <person name="Brodie E.L."/>
            <person name="Williams K.H."/>
            <person name="Hubbard S.S."/>
            <person name="Banfield J.F."/>
        </authorList>
    </citation>
    <scope>NUCLEOTIDE SEQUENCE [LARGE SCALE GENOMIC DNA]</scope>
</reference>